<dbReference type="EMBL" id="JNUP01000047">
    <property type="protein sequence ID" value="KGE72830.1"/>
    <property type="molecule type" value="Genomic_DNA"/>
</dbReference>
<reference evidence="1 2" key="1">
    <citation type="submission" date="2014-05" db="EMBL/GenBank/DDBJ databases">
        <title>De novo Genome Sequence of Spirocheata sp.</title>
        <authorList>
            <person name="Shivani Y."/>
            <person name="Subhash Y."/>
            <person name="Tushar L."/>
            <person name="Sasikala C."/>
            <person name="Ramana C.V."/>
        </authorList>
    </citation>
    <scope>NUCLEOTIDE SEQUENCE [LARGE SCALE GENOMIC DNA]</scope>
    <source>
        <strain evidence="1 2">JC230</strain>
    </source>
</reference>
<dbReference type="RefSeq" id="WP_037546660.1">
    <property type="nucleotide sequence ID" value="NZ_JNUP01000047.1"/>
</dbReference>
<keyword evidence="2" id="KW-1185">Reference proteome</keyword>
<gene>
    <name evidence="1" type="ORF">DC28_05525</name>
</gene>
<name>A0A098QYA9_9SPIO</name>
<dbReference type="eggNOG" id="COG1655">
    <property type="taxonomic scope" value="Bacteria"/>
</dbReference>
<proteinExistence type="predicted"/>
<protein>
    <submittedName>
        <fullName evidence="1">Membrane protein</fullName>
    </submittedName>
</protein>
<comment type="caution">
    <text evidence="1">The sequence shown here is derived from an EMBL/GenBank/DDBJ whole genome shotgun (WGS) entry which is preliminary data.</text>
</comment>
<dbReference type="STRING" id="1480694.DC28_05525"/>
<sequence length="294" mass="33353">MDGKIPAVSYFQKSKTVCPVCDTGFYREELLTGRGRLIAGNLTTELRRLYEPSKKYGKVNPLVYPVTVCPNCYYAAWKDDFLLLPEASRERAEEEINQRIDLIGPVLGGIDFRANRHVEEGLASFILATHCYDYFRGEQSPVMKQGISSLRAAWLALDKHEDDPEGNYLYLAALLYRKAHFFYATALEYEQKGVQSIGGCPNLGPDLDKNYGYDGVIYLTGYLEYHHGPTKDPEIRHRNLERAKRMVARIFGMGKASRSKPQAILDNARDLYQEINRVLGVRDADPEKDAQADV</sequence>
<evidence type="ECO:0000313" key="1">
    <source>
        <dbReference type="EMBL" id="KGE72830.1"/>
    </source>
</evidence>
<dbReference type="InterPro" id="IPR018708">
    <property type="entry name" value="DUF2225"/>
</dbReference>
<evidence type="ECO:0000313" key="2">
    <source>
        <dbReference type="Proteomes" id="UP000029692"/>
    </source>
</evidence>
<dbReference type="Pfam" id="PF09986">
    <property type="entry name" value="DUF2225"/>
    <property type="match status" value="1"/>
</dbReference>
<organism evidence="1 2">
    <name type="scientific">Spirochaeta lutea</name>
    <dbReference type="NCBI Taxonomy" id="1480694"/>
    <lineage>
        <taxon>Bacteria</taxon>
        <taxon>Pseudomonadati</taxon>
        <taxon>Spirochaetota</taxon>
        <taxon>Spirochaetia</taxon>
        <taxon>Spirochaetales</taxon>
        <taxon>Spirochaetaceae</taxon>
        <taxon>Spirochaeta</taxon>
    </lineage>
</organism>
<accession>A0A098QYA9</accession>
<dbReference type="OrthoDB" id="367491at2"/>
<dbReference type="AlphaFoldDB" id="A0A098QYA9"/>
<dbReference type="Proteomes" id="UP000029692">
    <property type="component" value="Unassembled WGS sequence"/>
</dbReference>